<evidence type="ECO:0000313" key="2">
    <source>
        <dbReference type="Proteomes" id="UP000615455"/>
    </source>
</evidence>
<protein>
    <submittedName>
        <fullName evidence="1">Uncharacterized protein</fullName>
    </submittedName>
</protein>
<comment type="caution">
    <text evidence="1">The sequence shown here is derived from an EMBL/GenBank/DDBJ whole genome shotgun (WGS) entry which is preliminary data.</text>
</comment>
<organism evidence="1 2">
    <name type="scientific">Paenibacillus marchantiophytorum</name>
    <dbReference type="NCBI Taxonomy" id="1619310"/>
    <lineage>
        <taxon>Bacteria</taxon>
        <taxon>Bacillati</taxon>
        <taxon>Bacillota</taxon>
        <taxon>Bacilli</taxon>
        <taxon>Bacillales</taxon>
        <taxon>Paenibacillaceae</taxon>
        <taxon>Paenibacillus</taxon>
    </lineage>
</organism>
<reference evidence="2" key="1">
    <citation type="journal article" date="2019" name="Int. J. Syst. Evol. Microbiol.">
        <title>The Global Catalogue of Microorganisms (GCM) 10K type strain sequencing project: providing services to taxonomists for standard genome sequencing and annotation.</title>
        <authorList>
            <consortium name="The Broad Institute Genomics Platform"/>
            <consortium name="The Broad Institute Genome Sequencing Center for Infectious Disease"/>
            <person name="Wu L."/>
            <person name="Ma J."/>
        </authorList>
    </citation>
    <scope>NUCLEOTIDE SEQUENCE [LARGE SCALE GENOMIC DNA]</scope>
    <source>
        <strain evidence="2">CGMCC 1.15043</strain>
    </source>
</reference>
<dbReference type="RefSeq" id="WP_189010167.1">
    <property type="nucleotide sequence ID" value="NZ_BMHE01000006.1"/>
</dbReference>
<gene>
    <name evidence="1" type="ORF">GCM10008018_16550</name>
</gene>
<name>A0ABQ2BS43_9BACL</name>
<keyword evidence="2" id="KW-1185">Reference proteome</keyword>
<sequence length="92" mass="10650">MAQYDRNQASINEQIKWLARIEKLLVLMIDRKNMYQWGSKYEGTTRFSNSSDDFRGWGFSSYLANRSAIGKLATHESRTSQTSSCDSDWTLV</sequence>
<accession>A0ABQ2BS43</accession>
<dbReference type="EMBL" id="BMHE01000006">
    <property type="protein sequence ID" value="GGI46329.1"/>
    <property type="molecule type" value="Genomic_DNA"/>
</dbReference>
<evidence type="ECO:0000313" key="1">
    <source>
        <dbReference type="EMBL" id="GGI46329.1"/>
    </source>
</evidence>
<proteinExistence type="predicted"/>
<dbReference type="Proteomes" id="UP000615455">
    <property type="component" value="Unassembled WGS sequence"/>
</dbReference>